<dbReference type="GO" id="GO:0035556">
    <property type="term" value="P:intracellular signal transduction"/>
    <property type="evidence" value="ECO:0007669"/>
    <property type="project" value="InterPro"/>
</dbReference>
<reference evidence="1" key="1">
    <citation type="submission" date="2022-03" db="EMBL/GenBank/DDBJ databases">
        <authorList>
            <person name="Martin C."/>
        </authorList>
    </citation>
    <scope>NUCLEOTIDE SEQUENCE</scope>
</reference>
<comment type="caution">
    <text evidence="1">The sequence shown here is derived from an EMBL/GenBank/DDBJ whole genome shotgun (WGS) entry which is preliminary data.</text>
</comment>
<accession>A0A8J1XGP9</accession>
<protein>
    <submittedName>
        <fullName evidence="1">Uncharacterized protein</fullName>
    </submittedName>
</protein>
<gene>
    <name evidence="1" type="ORF">OFUS_LOCUS23917</name>
</gene>
<dbReference type="SUPFAM" id="SSF158235">
    <property type="entry name" value="SOCS box-like"/>
    <property type="match status" value="1"/>
</dbReference>
<evidence type="ECO:0000313" key="1">
    <source>
        <dbReference type="EMBL" id="CAH1799964.1"/>
    </source>
</evidence>
<name>A0A8J1XGP9_OWEFU</name>
<organism evidence="1 2">
    <name type="scientific">Owenia fusiformis</name>
    <name type="common">Polychaete worm</name>
    <dbReference type="NCBI Taxonomy" id="6347"/>
    <lineage>
        <taxon>Eukaryota</taxon>
        <taxon>Metazoa</taxon>
        <taxon>Spiralia</taxon>
        <taxon>Lophotrochozoa</taxon>
        <taxon>Annelida</taxon>
        <taxon>Polychaeta</taxon>
        <taxon>Sedentaria</taxon>
        <taxon>Canalipalpata</taxon>
        <taxon>Sabellida</taxon>
        <taxon>Oweniida</taxon>
        <taxon>Oweniidae</taxon>
        <taxon>Owenia</taxon>
    </lineage>
</organism>
<dbReference type="OrthoDB" id="6059600at2759"/>
<dbReference type="EMBL" id="CAIIXF020000011">
    <property type="protein sequence ID" value="CAH1799964.1"/>
    <property type="molecule type" value="Genomic_DNA"/>
</dbReference>
<dbReference type="AlphaFoldDB" id="A0A8J1XGP9"/>
<proteinExistence type="predicted"/>
<dbReference type="InterPro" id="IPR036036">
    <property type="entry name" value="SOCS_box-like_dom_sf"/>
</dbReference>
<keyword evidence="2" id="KW-1185">Reference proteome</keyword>
<sequence>MEKMNRFQDQACSLEMPSRRIVWPQCTQGRTFSPGVLGPNKVNNRFMTWDEIIKKSSTVTTVTYKTFLPPELKDTRIIGQPVCIGCHGNIFIFQYFYLLTNQKKTIKSFRLNFLFIDADKEVSHCFTDHQYLQPSTLKNEPLYCLISPGLHFVLFRLPYNVLKANKWASVQISQIHKDGDTYTIDDMVNAHISYRDRRTQEVIFHPKYENRVVIITPDYYATSANIQIFEHEIYEGVLKKNPLNAIEEHSIRLIDDRNLGILECASQLMEAQPDVIQRENRTQRLTSTFSKSGNFLIVSMQVLLTERTYHHEKTLRQLHTFFIDSENYTLAKWHKINLESPLSPQNGFICTQNDSNLEIYLTDSSSSQIRSTLSVKLPVRISLMESCRASILKQVHPTDVPNLNLPTKLVRYLQFDDGLCSHCQDQAKSHRLITFSELIKSQSEA</sequence>
<dbReference type="InterPro" id="IPR001496">
    <property type="entry name" value="SOCS_box"/>
</dbReference>
<dbReference type="Pfam" id="PF07525">
    <property type="entry name" value="SOCS_box"/>
    <property type="match status" value="1"/>
</dbReference>
<dbReference type="Proteomes" id="UP000749559">
    <property type="component" value="Unassembled WGS sequence"/>
</dbReference>
<evidence type="ECO:0000313" key="2">
    <source>
        <dbReference type="Proteomes" id="UP000749559"/>
    </source>
</evidence>